<dbReference type="Proteomes" id="UP000034424">
    <property type="component" value="Unassembled WGS sequence"/>
</dbReference>
<dbReference type="EMBL" id="JJQQ01000116">
    <property type="protein sequence ID" value="KKH65727.1"/>
    <property type="molecule type" value="Genomic_DNA"/>
</dbReference>
<dbReference type="Proteomes" id="UP000034227">
    <property type="component" value="Unassembled WGS sequence"/>
</dbReference>
<evidence type="ECO:0000313" key="56">
    <source>
        <dbReference type="Proteomes" id="UP000034338"/>
    </source>
</evidence>
<evidence type="ECO:0000313" key="53">
    <source>
        <dbReference type="Proteomes" id="UP000034152"/>
    </source>
</evidence>
<dbReference type="Gene3D" id="3.40.50.150">
    <property type="entry name" value="Vaccinia Virus protein VP39"/>
    <property type="match status" value="1"/>
</dbReference>
<protein>
    <submittedName>
        <fullName evidence="22">SAM-dependent methyltransferase</fullName>
    </submittedName>
</protein>
<dbReference type="SUPFAM" id="SSF53335">
    <property type="entry name" value="S-adenosyl-L-methionine-dependent methyltransferases"/>
    <property type="match status" value="1"/>
</dbReference>
<dbReference type="Proteomes" id="UP000034074">
    <property type="component" value="Unassembled WGS sequence"/>
</dbReference>
<keyword evidence="22" id="KW-0808">Transferase</keyword>
<evidence type="ECO:0000313" key="12">
    <source>
        <dbReference type="EMBL" id="KKG84445.1"/>
    </source>
</evidence>
<dbReference type="Proteomes" id="UP000034547">
    <property type="component" value="Unassembled WGS sequence"/>
</dbReference>
<evidence type="ECO:0000313" key="59">
    <source>
        <dbReference type="Proteomes" id="UP000034409"/>
    </source>
</evidence>
<evidence type="ECO:0000313" key="68">
    <source>
        <dbReference type="Proteomes" id="UP000034733"/>
    </source>
</evidence>
<dbReference type="Pfam" id="PF08241">
    <property type="entry name" value="Methyltransf_11"/>
    <property type="match status" value="1"/>
</dbReference>
<evidence type="ECO:0000313" key="63">
    <source>
        <dbReference type="Proteomes" id="UP000034578"/>
    </source>
</evidence>
<evidence type="ECO:0000313" key="60">
    <source>
        <dbReference type="Proteomes" id="UP000034424"/>
    </source>
</evidence>
<dbReference type="EMBL" id="JJQF01000061">
    <property type="protein sequence ID" value="KKH31463.1"/>
    <property type="molecule type" value="Genomic_DNA"/>
</dbReference>
<accession>A0A0F8LYJ7</accession>
<evidence type="ECO:0000313" key="23">
    <source>
        <dbReference type="EMBL" id="KKH35256.1"/>
    </source>
</evidence>
<dbReference type="Proteomes" id="UP000033885">
    <property type="component" value="Unassembled WGS sequence"/>
</dbReference>
<dbReference type="AlphaFoldDB" id="A0A0F8LYJ7"/>
<evidence type="ECO:0000313" key="76">
    <source>
        <dbReference type="Proteomes" id="UP000034944"/>
    </source>
</evidence>
<dbReference type="Proteomes" id="UP000034820">
    <property type="component" value="Unassembled WGS sequence"/>
</dbReference>
<dbReference type="Proteomes" id="UP000034944">
    <property type="component" value="Unassembled WGS sequence"/>
</dbReference>
<dbReference type="Proteomes" id="UP000034692">
    <property type="component" value="Unassembled WGS sequence"/>
</dbReference>
<evidence type="ECO:0000313" key="30">
    <source>
        <dbReference type="EMBL" id="KKH67926.1"/>
    </source>
</evidence>
<dbReference type="Proteomes" id="UP000034450">
    <property type="component" value="Unassembled WGS sequence"/>
</dbReference>
<dbReference type="Proteomes" id="UP000034064">
    <property type="component" value="Unassembled WGS sequence"/>
</dbReference>
<dbReference type="Proteomes" id="UP000034733">
    <property type="component" value="Unassembled WGS sequence"/>
</dbReference>
<dbReference type="EMBL" id="JJRB01000030">
    <property type="protein sequence ID" value="KKI05322.1"/>
    <property type="molecule type" value="Genomic_DNA"/>
</dbReference>
<evidence type="ECO:0000313" key="61">
    <source>
        <dbReference type="Proteomes" id="UP000034450"/>
    </source>
</evidence>
<dbReference type="Proteomes" id="UP000034872">
    <property type="component" value="Unassembled WGS sequence"/>
</dbReference>
<evidence type="ECO:0000313" key="22">
    <source>
        <dbReference type="EMBL" id="KKH31463.1"/>
    </source>
</evidence>
<organism evidence="22 56">
    <name type="scientific">Methanosarcina mazei</name>
    <name type="common">Methanosarcina frisia</name>
    <dbReference type="NCBI Taxonomy" id="2209"/>
    <lineage>
        <taxon>Archaea</taxon>
        <taxon>Methanobacteriati</taxon>
        <taxon>Methanobacteriota</taxon>
        <taxon>Stenosarchaea group</taxon>
        <taxon>Methanomicrobia</taxon>
        <taxon>Methanosarcinales</taxon>
        <taxon>Methanosarcinaceae</taxon>
        <taxon>Methanosarcina</taxon>
    </lineage>
</organism>
<dbReference type="EMBL" id="JJPA01000069">
    <property type="protein sequence ID" value="KKG35477.1"/>
    <property type="molecule type" value="Genomic_DNA"/>
</dbReference>
<dbReference type="PATRIC" id="fig|2209.43.peg.677"/>
<evidence type="ECO:0000313" key="72">
    <source>
        <dbReference type="Proteomes" id="UP000034842"/>
    </source>
</evidence>
<evidence type="ECO:0000313" key="2">
    <source>
        <dbReference type="EMBL" id="KKF98234.1"/>
    </source>
</evidence>
<dbReference type="GO" id="GO:0008757">
    <property type="term" value="F:S-adenosylmethionine-dependent methyltransferase activity"/>
    <property type="evidence" value="ECO:0007669"/>
    <property type="project" value="InterPro"/>
</dbReference>
<evidence type="ECO:0000313" key="9">
    <source>
        <dbReference type="EMBL" id="KKG71558.1"/>
    </source>
</evidence>
<dbReference type="EMBL" id="JJPO01000115">
    <property type="protein sequence ID" value="KKG71558.1"/>
    <property type="molecule type" value="Genomic_DNA"/>
</dbReference>
<proteinExistence type="predicted"/>
<dbReference type="Proteomes" id="UP000034142">
    <property type="component" value="Unassembled WGS sequence"/>
</dbReference>
<dbReference type="EMBL" id="JJQZ01000033">
    <property type="protein sequence ID" value="KKH98675.1"/>
    <property type="molecule type" value="Genomic_DNA"/>
</dbReference>
<evidence type="ECO:0000313" key="62">
    <source>
        <dbReference type="Proteomes" id="UP000034547"/>
    </source>
</evidence>
<dbReference type="Proteomes" id="UP000034232">
    <property type="component" value="Unassembled WGS sequence"/>
</dbReference>
<dbReference type="EMBL" id="JJQG01000117">
    <property type="protein sequence ID" value="KKH36577.1"/>
    <property type="molecule type" value="Genomic_DNA"/>
</dbReference>
<keyword evidence="22" id="KW-0489">Methyltransferase</keyword>
<dbReference type="EMBL" id="JJQV01000013">
    <property type="protein sequence ID" value="KKH86291.1"/>
    <property type="molecule type" value="Genomic_DNA"/>
</dbReference>
<evidence type="ECO:0000313" key="15">
    <source>
        <dbReference type="EMBL" id="KKH09823.1"/>
    </source>
</evidence>
<dbReference type="Proteomes" id="UP000034040">
    <property type="component" value="Unassembled WGS sequence"/>
</dbReference>
<dbReference type="GO" id="GO:0032259">
    <property type="term" value="P:methylation"/>
    <property type="evidence" value="ECO:0007669"/>
    <property type="project" value="UniProtKB-KW"/>
</dbReference>
<evidence type="ECO:0000313" key="21">
    <source>
        <dbReference type="EMBL" id="KKH31047.1"/>
    </source>
</evidence>
<evidence type="ECO:0000313" key="7">
    <source>
        <dbReference type="EMBL" id="KKG69032.1"/>
    </source>
</evidence>
<evidence type="ECO:0000313" key="43">
    <source>
        <dbReference type="Proteomes" id="UP000033885"/>
    </source>
</evidence>
<evidence type="ECO:0000313" key="54">
    <source>
        <dbReference type="Proteomes" id="UP000034227"/>
    </source>
</evidence>
<keyword evidence="63" id="KW-1185">Reference proteome</keyword>
<evidence type="ECO:0000313" key="32">
    <source>
        <dbReference type="EMBL" id="KKH74480.1"/>
    </source>
</evidence>
<evidence type="ECO:0000313" key="58">
    <source>
        <dbReference type="Proteomes" id="UP000034399"/>
    </source>
</evidence>
<dbReference type="EMBL" id="JJQU01000144">
    <property type="protein sequence ID" value="KKH84358.1"/>
    <property type="molecule type" value="Genomic_DNA"/>
</dbReference>
<dbReference type="EMBL" id="JJQJ01000152">
    <property type="protein sequence ID" value="KKH46909.1"/>
    <property type="molecule type" value="Genomic_DNA"/>
</dbReference>
<evidence type="ECO:0000313" key="69">
    <source>
        <dbReference type="Proteomes" id="UP000034758"/>
    </source>
</evidence>
<evidence type="ECO:0000313" key="6">
    <source>
        <dbReference type="EMBL" id="KKG66540.1"/>
    </source>
</evidence>
<evidence type="ECO:0000313" key="27">
    <source>
        <dbReference type="EMBL" id="KKH57973.1"/>
    </source>
</evidence>
<evidence type="ECO:0000313" key="3">
    <source>
        <dbReference type="EMBL" id="KKG01088.1"/>
    </source>
</evidence>
<dbReference type="EMBL" id="JJPX01000027">
    <property type="protein sequence ID" value="KKH13328.1"/>
    <property type="molecule type" value="Genomic_DNA"/>
</dbReference>
<evidence type="ECO:0000313" key="33">
    <source>
        <dbReference type="EMBL" id="KKH79115.1"/>
    </source>
</evidence>
<dbReference type="EMBL" id="JJPN01000143">
    <property type="protein sequence ID" value="KKG69032.1"/>
    <property type="molecule type" value="Genomic_DNA"/>
</dbReference>
<dbReference type="PANTHER" id="PTHR43591">
    <property type="entry name" value="METHYLTRANSFERASE"/>
    <property type="match status" value="1"/>
</dbReference>
<dbReference type="EMBL" id="JJQD01000048">
    <property type="protein sequence ID" value="KKH31047.1"/>
    <property type="molecule type" value="Genomic_DNA"/>
</dbReference>
<evidence type="ECO:0000313" key="34">
    <source>
        <dbReference type="EMBL" id="KKH83903.1"/>
    </source>
</evidence>
<dbReference type="EMBL" id="JJPY01000044">
    <property type="protein sequence ID" value="KKH10002.1"/>
    <property type="molecule type" value="Genomic_DNA"/>
</dbReference>
<dbReference type="Proteomes" id="UP000034399">
    <property type="component" value="Unassembled WGS sequence"/>
</dbReference>
<evidence type="ECO:0000313" key="64">
    <source>
        <dbReference type="Proteomes" id="UP000034597"/>
    </source>
</evidence>
<evidence type="ECO:0000313" key="8">
    <source>
        <dbReference type="EMBL" id="KKG70610.1"/>
    </source>
</evidence>
<dbReference type="EMBL" id="JJQN01000149">
    <property type="protein sequence ID" value="KKH56667.1"/>
    <property type="molecule type" value="Genomic_DNA"/>
</dbReference>
<evidence type="ECO:0000313" key="47">
    <source>
        <dbReference type="Proteomes" id="UP000034001"/>
    </source>
</evidence>
<evidence type="ECO:0000313" key="40">
    <source>
        <dbReference type="EMBL" id="KKI05322.1"/>
    </source>
</evidence>
<evidence type="ECO:0000313" key="14">
    <source>
        <dbReference type="EMBL" id="KKG95615.1"/>
    </source>
</evidence>
<dbReference type="EMBL" id="JJQO01000081">
    <property type="protein sequence ID" value="KKH67377.1"/>
    <property type="molecule type" value="Genomic_DNA"/>
</dbReference>
<dbReference type="EMBL" id="JJPR01000150">
    <property type="protein sequence ID" value="KKG82856.1"/>
    <property type="molecule type" value="Genomic_DNA"/>
</dbReference>
<dbReference type="Proteomes" id="UP000034842">
    <property type="component" value="Unassembled WGS sequence"/>
</dbReference>
<dbReference type="Proteomes" id="UP000034950">
    <property type="component" value="Unassembled WGS sequence"/>
</dbReference>
<dbReference type="Proteomes" id="UP000034021">
    <property type="component" value="Unassembled WGS sequence"/>
</dbReference>
<evidence type="ECO:0000313" key="73">
    <source>
        <dbReference type="Proteomes" id="UP000034872"/>
    </source>
</evidence>
<dbReference type="EMBL" id="JJPM01000255">
    <property type="protein sequence ID" value="KKG70610.1"/>
    <property type="molecule type" value="Genomic_DNA"/>
</dbReference>
<evidence type="ECO:0000313" key="70">
    <source>
        <dbReference type="Proteomes" id="UP000034817"/>
    </source>
</evidence>
<dbReference type="Proteomes" id="UP000033889">
    <property type="component" value="Unassembled WGS sequence"/>
</dbReference>
<dbReference type="Proteomes" id="UP000034937">
    <property type="component" value="Unassembled WGS sequence"/>
</dbReference>
<evidence type="ECO:0000313" key="26">
    <source>
        <dbReference type="EMBL" id="KKH56667.1"/>
    </source>
</evidence>
<dbReference type="Proteomes" id="UP000034409">
    <property type="component" value="Unassembled WGS sequence"/>
</dbReference>
<reference evidence="41 42" key="1">
    <citation type="journal article" date="2015" name="ISME J.">
        <title>Genomic and phenotypic differentiation among Methanosarcina mazei populations from Columbia River sediment.</title>
        <authorList>
            <person name="Youngblut N.D."/>
            <person name="Wirth J.S."/>
            <person name="Henriksen J.R."/>
            <person name="Smith M."/>
            <person name="Simon H."/>
            <person name="Metcalf W.W."/>
            <person name="Whitaker R.J."/>
        </authorList>
    </citation>
    <scope>NUCLEOTIDE SEQUENCE [LARGE SCALE GENOMIC DNA]</scope>
    <source>
        <strain evidence="19 50">1.F.A.1A.3</strain>
        <strain evidence="20 68">1.F.A.1B.3</strain>
        <strain evidence="18 46">1.F.A.1B.4</strain>
        <strain evidence="21 54">1.F.A.2.8</strain>
        <strain evidence="22 56">1.H.A.0.1</strain>
        <strain evidence="24 69">1.H.A.1A.1</strain>
        <strain evidence="23 48">1.H.A.1A.3</strain>
        <strain evidence="25 42">1.H.A.1A.6</strain>
        <strain evidence="27 55">1.H.A.2.3</strain>
        <strain evidence="26 61">1.H.A.2.6</strain>
        <strain evidence="29 67">1.H.A.2.7</strain>
        <strain evidence="30">1.H.A.2.8</strain>
        <strain evidence="28 45">1.H.M.0.1</strain>
        <strain evidence="31 74">1.H.M.1A.1</strain>
        <strain evidence="33 49">1.H.M.1A.2</strain>
        <strain evidence="32 72">1.H.M.1A.3</strain>
        <strain evidence="35 53">1.H.M.2.1</strain>
        <strain evidence="36 41">1.H.M.2.2</strain>
        <strain evidence="34 75">1.H.M.2.3</strain>
        <strain evidence="37 66">1.H.M.2.4</strain>
        <strain evidence="38 73">1.H.T.2.1</strain>
        <strain evidence="39 43">1.H.T.2.3</strain>
        <strain evidence="40 62">1.H.T.2.5</strain>
        <strain evidence="4 52">2.F.A.2.3</strain>
        <strain evidence="2 63">2.F.A.2.4</strain>
        <strain evidence="3 64">2.F.T.0.2</strain>
        <strain evidence="5 58">3.F.A.1A.1</strain>
        <strain evidence="6 60">3.F.T.2.1</strain>
        <strain evidence="8">3.H.A.1A.1</strain>
        <strain evidence="7 51">3.H.A.1A.2</strain>
        <strain evidence="9 47">3.H.A.2.1</strain>
        <strain evidence="10 70">3.H.A.2.4</strain>
        <strain evidence="12 44">3.H.A.2.5</strain>
        <strain evidence="11 77">3.H.A.2.6</strain>
        <strain evidence="13 59">3.H.A.2.8</strain>
        <strain evidence="14 65">3.H.M.1A.1</strain>
        <strain evidence="17 57">3.H.M.2.7</strain>
        <strain evidence="16 71">3.H.T.1A.1</strain>
        <strain evidence="15 76">3.H.T.1A.2</strain>
    </source>
</reference>
<evidence type="ECO:0000313" key="44">
    <source>
        <dbReference type="Proteomes" id="UP000033889"/>
    </source>
</evidence>
<dbReference type="EMBL" id="JJQH01000175">
    <property type="protein sequence ID" value="KKH35256.1"/>
    <property type="molecule type" value="Genomic_DNA"/>
</dbReference>
<dbReference type="EMBL" id="JJQT01000199">
    <property type="protein sequence ID" value="KKH74480.1"/>
    <property type="molecule type" value="Genomic_DNA"/>
</dbReference>
<dbReference type="EMBL" id="JJPT01000001">
    <property type="protein sequence ID" value="KKG95615.1"/>
    <property type="molecule type" value="Genomic_DNA"/>
</dbReference>
<dbReference type="InterPro" id="IPR013216">
    <property type="entry name" value="Methyltransf_11"/>
</dbReference>
<evidence type="ECO:0000313" key="71">
    <source>
        <dbReference type="Proteomes" id="UP000034820"/>
    </source>
</evidence>
<evidence type="ECO:0000313" key="67">
    <source>
        <dbReference type="Proteomes" id="UP000034692"/>
    </source>
</evidence>
<evidence type="ECO:0000313" key="10">
    <source>
        <dbReference type="EMBL" id="KKG79543.1"/>
    </source>
</evidence>
<evidence type="ECO:0000313" key="77">
    <source>
        <dbReference type="Proteomes" id="UP000034950"/>
    </source>
</evidence>
<dbReference type="Proteomes" id="UP000034597">
    <property type="component" value="Unassembled WGS sequence"/>
</dbReference>
<dbReference type="Proteomes" id="UP000034338">
    <property type="component" value="Unassembled WGS sequence"/>
</dbReference>
<dbReference type="Proteomes" id="UP000033814">
    <property type="component" value="Unassembled WGS sequence"/>
</dbReference>
<dbReference type="Proteomes" id="UP000033987">
    <property type="component" value="Unassembled WGS sequence"/>
</dbReference>
<sequence>MLIKPWKAFEMHAEEYDAWYEKYKPAYESELLALKTFTPENPENLKALEVGAGTGRFAASLGLSYGLEPARAMAEIAEKRGIQMVLGVAETLPFKRQSFDLVLIVASLSLFKDPVQALREAAGVLKPGGQIVIGILDRDSLHGDFYESRKKEGRFSSEAKFFSAAEVSGWLTGLGFKEIKICQTLYMQPEKIEHIELPQKGSGTGSFAVISARI</sequence>
<evidence type="ECO:0000313" key="17">
    <source>
        <dbReference type="EMBL" id="KKH13328.1"/>
    </source>
</evidence>
<dbReference type="Proteomes" id="UP000033933">
    <property type="component" value="Unassembled WGS sequence"/>
</dbReference>
<dbReference type="EMBL" id="JJQB01000041">
    <property type="protein sequence ID" value="KKH21773.1"/>
    <property type="molecule type" value="Genomic_DNA"/>
</dbReference>
<dbReference type="Proteomes" id="UP000034925">
    <property type="component" value="Unassembled WGS sequence"/>
</dbReference>
<evidence type="ECO:0000313" key="48">
    <source>
        <dbReference type="Proteomes" id="UP000034021"/>
    </source>
</evidence>
<evidence type="ECO:0000313" key="20">
    <source>
        <dbReference type="EMBL" id="KKH21773.1"/>
    </source>
</evidence>
<dbReference type="EMBL" id="JJQX01000148">
    <property type="protein sequence ID" value="KKH93129.1"/>
    <property type="molecule type" value="Genomic_DNA"/>
</dbReference>
<evidence type="ECO:0000313" key="24">
    <source>
        <dbReference type="EMBL" id="KKH36577.1"/>
    </source>
</evidence>
<dbReference type="EMBL" id="JJPS01000118">
    <property type="protein sequence ID" value="KKG89552.1"/>
    <property type="molecule type" value="Genomic_DNA"/>
</dbReference>
<dbReference type="EMBL" id="JJQC01000100">
    <property type="protein sequence ID" value="KKH20377.1"/>
    <property type="molecule type" value="Genomic_DNA"/>
</dbReference>
<dbReference type="Proteomes" id="UP000034387">
    <property type="component" value="Unassembled WGS sequence"/>
</dbReference>
<dbReference type="Proteomes" id="UP000033864">
    <property type="component" value="Unassembled WGS sequence"/>
</dbReference>
<dbReference type="EMBL" id="JJPL01000051">
    <property type="protein sequence ID" value="KKG66540.1"/>
    <property type="molecule type" value="Genomic_DNA"/>
</dbReference>
<dbReference type="EMBL" id="JJQS01000001">
    <property type="protein sequence ID" value="KKH79115.1"/>
    <property type="molecule type" value="Genomic_DNA"/>
</dbReference>
<evidence type="ECO:0000313" key="65">
    <source>
        <dbReference type="Proteomes" id="UP000034657"/>
    </source>
</evidence>
<dbReference type="EMBL" id="JJPZ01000100">
    <property type="protein sequence ID" value="KKH09823.1"/>
    <property type="molecule type" value="Genomic_DNA"/>
</dbReference>
<evidence type="ECO:0000313" key="38">
    <source>
        <dbReference type="EMBL" id="KKH98675.1"/>
    </source>
</evidence>
<evidence type="ECO:0000313" key="75">
    <source>
        <dbReference type="Proteomes" id="UP000034937"/>
    </source>
</evidence>
<dbReference type="EMBL" id="JJQW01000141">
    <property type="protein sequence ID" value="KKH83903.1"/>
    <property type="molecule type" value="Genomic_DNA"/>
</dbReference>
<dbReference type="EMBL" id="JJQP01000096">
    <property type="protein sequence ID" value="KKH67926.1"/>
    <property type="molecule type" value="Genomic_DNA"/>
</dbReference>
<comment type="caution">
    <text evidence="22">The sequence shown here is derived from an EMBL/GenBank/DDBJ whole genome shotgun (WGS) entry which is preliminary data.</text>
</comment>
<name>A0A0F8LYJ7_METMZ</name>
<evidence type="ECO:0000313" key="42">
    <source>
        <dbReference type="Proteomes" id="UP000033864"/>
    </source>
</evidence>
<dbReference type="EMBL" id="JJOT01000084">
    <property type="protein sequence ID" value="KKG01088.1"/>
    <property type="molecule type" value="Genomic_DNA"/>
</dbReference>
<dbReference type="EMBL" id="JJQA01000014">
    <property type="protein sequence ID" value="KKH20400.1"/>
    <property type="molecule type" value="Genomic_DNA"/>
</dbReference>
<evidence type="ECO:0000313" key="46">
    <source>
        <dbReference type="Proteomes" id="UP000033987"/>
    </source>
</evidence>
<gene>
    <name evidence="4" type="ORF">DU31_06050</name>
    <name evidence="22" type="ORF">DU37_15055</name>
    <name evidence="3" type="ORF">DU40_01575</name>
    <name evidence="17" type="ORF">DU42_06950</name>
    <name evidence="8" type="ORF">DU43_16810</name>
    <name evidence="19" type="ORF">DU44_09425</name>
    <name evidence="7" type="ORF">DU46_13915</name>
    <name evidence="2" type="ORF">DU47_09440</name>
    <name evidence="20" type="ORF">DU48_09400</name>
    <name evidence="23" type="ORF">DU50_07255</name>
    <name evidence="16" type="ORF">DU51_12745</name>
    <name evidence="5" type="ORF">DU52_07725</name>
    <name evidence="24" type="ORF">DU54_03380</name>
    <name evidence="10" type="ORF">DU55_12295</name>
    <name evidence="11" type="ORF">DU57_02070</name>
    <name evidence="21" type="ORF">DU58_13705</name>
    <name evidence="13" type="ORF">DU59_10990</name>
    <name evidence="12" type="ORF">DU61_11890</name>
    <name evidence="15" type="ORF">DU62_13660</name>
    <name evidence="9" type="ORF">DU63_03200</name>
    <name evidence="18" type="ORF">DU65_09765</name>
    <name evidence="6" type="ORF">DU67_13100</name>
    <name evidence="14" type="ORF">DU69_18065</name>
    <name evidence="30" type="ORF">DU73_10375</name>
    <name evidence="26" type="ORF">DU74_09935</name>
    <name evidence="29" type="ORF">DU75_05060</name>
    <name evidence="27" type="ORF">DU76_05790</name>
    <name evidence="33" type="ORF">DU77_08700</name>
    <name evidence="32" type="ORF">DU78_12510</name>
    <name evidence="37" type="ORF">DU79_06850</name>
    <name evidence="35" type="ORF">DU80_15670</name>
    <name evidence="39" type="ORF">DU81_08100</name>
    <name evidence="36" type="ORF">DU82_06435</name>
    <name evidence="40" type="ORF">DU83_09195</name>
    <name evidence="38" type="ORF">DU84_13105</name>
    <name evidence="25" type="ORF">DU85_12430</name>
    <name evidence="31" type="ORF">DU86_07270</name>
    <name evidence="28" type="ORF">DU87_02590</name>
    <name evidence="34" type="ORF">DU88_06345</name>
</gene>
<evidence type="ECO:0000313" key="11">
    <source>
        <dbReference type="EMBL" id="KKG82856.1"/>
    </source>
</evidence>
<evidence type="ECO:0000313" key="25">
    <source>
        <dbReference type="EMBL" id="KKH46909.1"/>
    </source>
</evidence>
<dbReference type="Proteomes" id="UP000034817">
    <property type="component" value="Unassembled WGS sequence"/>
</dbReference>
<dbReference type="EMBL" id="JJQR01000096">
    <property type="protein sequence ID" value="KKH74350.1"/>
    <property type="molecule type" value="Genomic_DNA"/>
</dbReference>
<evidence type="ECO:0000313" key="5">
    <source>
        <dbReference type="EMBL" id="KKG35477.1"/>
    </source>
</evidence>
<evidence type="ECO:0000313" key="57">
    <source>
        <dbReference type="Proteomes" id="UP000034387"/>
    </source>
</evidence>
<dbReference type="InterPro" id="IPR029063">
    <property type="entry name" value="SAM-dependent_MTases_sf"/>
</dbReference>
<evidence type="ECO:0000313" key="31">
    <source>
        <dbReference type="EMBL" id="KKH74350.1"/>
    </source>
</evidence>
<dbReference type="EMBL" id="JJPP01000082">
    <property type="protein sequence ID" value="KKG79543.1"/>
    <property type="molecule type" value="Genomic_DNA"/>
</dbReference>
<evidence type="ECO:0000313" key="39">
    <source>
        <dbReference type="EMBL" id="KKI04958.1"/>
    </source>
</evidence>
<evidence type="ECO:0000313" key="74">
    <source>
        <dbReference type="Proteomes" id="UP000034925"/>
    </source>
</evidence>
<dbReference type="Proteomes" id="UP000034758">
    <property type="component" value="Unassembled WGS sequence"/>
</dbReference>
<evidence type="ECO:0000313" key="45">
    <source>
        <dbReference type="Proteomes" id="UP000033933"/>
    </source>
</evidence>
<dbReference type="EMBL" id="JJOR01000036">
    <property type="protein sequence ID" value="KKG07208.1"/>
    <property type="molecule type" value="Genomic_DNA"/>
</dbReference>
<evidence type="ECO:0000313" key="49">
    <source>
        <dbReference type="Proteomes" id="UP000034040"/>
    </source>
</evidence>
<dbReference type="Proteomes" id="UP000034152">
    <property type="component" value="Unassembled WGS sequence"/>
</dbReference>
<evidence type="ECO:0000313" key="16">
    <source>
        <dbReference type="EMBL" id="KKH10002.1"/>
    </source>
</evidence>
<dbReference type="Proteomes" id="UP000034578">
    <property type="component" value="Unassembled WGS sequence"/>
</dbReference>
<evidence type="ECO:0000313" key="13">
    <source>
        <dbReference type="EMBL" id="KKG89552.1"/>
    </source>
</evidence>
<evidence type="ECO:0000313" key="29">
    <source>
        <dbReference type="EMBL" id="KKH67377.1"/>
    </source>
</evidence>
<dbReference type="EMBL" id="JJQM01000027">
    <property type="protein sequence ID" value="KKH57973.1"/>
    <property type="molecule type" value="Genomic_DNA"/>
</dbReference>
<evidence type="ECO:0000259" key="1">
    <source>
        <dbReference type="Pfam" id="PF08241"/>
    </source>
</evidence>
<evidence type="ECO:0000313" key="28">
    <source>
        <dbReference type="EMBL" id="KKH65727.1"/>
    </source>
</evidence>
<evidence type="ECO:0000313" key="51">
    <source>
        <dbReference type="Proteomes" id="UP000034074"/>
    </source>
</evidence>
<feature type="domain" description="Methyltransferase type 11" evidence="1">
    <location>
        <begin position="48"/>
        <end position="133"/>
    </location>
</feature>
<dbReference type="Proteomes" id="UP000034001">
    <property type="component" value="Unassembled WGS sequence"/>
</dbReference>
<evidence type="ECO:0000313" key="36">
    <source>
        <dbReference type="EMBL" id="KKH86291.1"/>
    </source>
</evidence>
<dbReference type="EMBL" id="JJPQ01000039">
    <property type="protein sequence ID" value="KKG84445.1"/>
    <property type="molecule type" value="Genomic_DNA"/>
</dbReference>
<evidence type="ECO:0000313" key="18">
    <source>
        <dbReference type="EMBL" id="KKH20377.1"/>
    </source>
</evidence>
<dbReference type="Proteomes" id="UP000034657">
    <property type="component" value="Unassembled WGS sequence"/>
</dbReference>
<evidence type="ECO:0000313" key="55">
    <source>
        <dbReference type="Proteomes" id="UP000034232"/>
    </source>
</evidence>
<evidence type="ECO:0000313" key="41">
    <source>
        <dbReference type="Proteomes" id="UP000033814"/>
    </source>
</evidence>
<evidence type="ECO:0000313" key="4">
    <source>
        <dbReference type="EMBL" id="KKG07208.1"/>
    </source>
</evidence>
<evidence type="ECO:0000313" key="66">
    <source>
        <dbReference type="Proteomes" id="UP000034668"/>
    </source>
</evidence>
<evidence type="ECO:0000313" key="52">
    <source>
        <dbReference type="Proteomes" id="UP000034142"/>
    </source>
</evidence>
<dbReference type="Proteomes" id="UP000034668">
    <property type="component" value="Unassembled WGS sequence"/>
</dbReference>
<dbReference type="EMBL" id="JJRA01000046">
    <property type="protein sequence ID" value="KKI04958.1"/>
    <property type="molecule type" value="Genomic_DNA"/>
</dbReference>
<evidence type="ECO:0000313" key="50">
    <source>
        <dbReference type="Proteomes" id="UP000034064"/>
    </source>
</evidence>
<evidence type="ECO:0000313" key="37">
    <source>
        <dbReference type="EMBL" id="KKH93129.1"/>
    </source>
</evidence>
<dbReference type="CDD" id="cd02440">
    <property type="entry name" value="AdoMet_MTases"/>
    <property type="match status" value="1"/>
</dbReference>
<dbReference type="EMBL" id="JJOS01000136">
    <property type="protein sequence ID" value="KKF98234.1"/>
    <property type="molecule type" value="Genomic_DNA"/>
</dbReference>
<evidence type="ECO:0000313" key="35">
    <source>
        <dbReference type="EMBL" id="KKH84358.1"/>
    </source>
</evidence>
<evidence type="ECO:0000313" key="19">
    <source>
        <dbReference type="EMBL" id="KKH20400.1"/>
    </source>
</evidence>